<dbReference type="EnsemblPlants" id="OB06G20460.1">
    <property type="protein sequence ID" value="OB06G20460.1"/>
    <property type="gene ID" value="OB06G20460"/>
</dbReference>
<name>J3MDF2_ORYBR</name>
<dbReference type="InterPro" id="IPR046960">
    <property type="entry name" value="PPR_At4g14850-like_plant"/>
</dbReference>
<keyword evidence="3" id="KW-1185">Reference proteome</keyword>
<dbReference type="HOGENOM" id="CLU_2112663_0_0_1"/>
<dbReference type="Gramene" id="OB06G20460.1">
    <property type="protein sequence ID" value="OB06G20460.1"/>
    <property type="gene ID" value="OB06G20460"/>
</dbReference>
<reference evidence="2" key="1">
    <citation type="journal article" date="2013" name="Nat. Commun.">
        <title>Whole-genome sequencing of Oryza brachyantha reveals mechanisms underlying Oryza genome evolution.</title>
        <authorList>
            <person name="Chen J."/>
            <person name="Huang Q."/>
            <person name="Gao D."/>
            <person name="Wang J."/>
            <person name="Lang Y."/>
            <person name="Liu T."/>
            <person name="Li B."/>
            <person name="Bai Z."/>
            <person name="Luis Goicoechea J."/>
            <person name="Liang C."/>
            <person name="Chen C."/>
            <person name="Zhang W."/>
            <person name="Sun S."/>
            <person name="Liao Y."/>
            <person name="Zhang X."/>
            <person name="Yang L."/>
            <person name="Song C."/>
            <person name="Wang M."/>
            <person name="Shi J."/>
            <person name="Liu G."/>
            <person name="Liu J."/>
            <person name="Zhou H."/>
            <person name="Zhou W."/>
            <person name="Yu Q."/>
            <person name="An N."/>
            <person name="Chen Y."/>
            <person name="Cai Q."/>
            <person name="Wang B."/>
            <person name="Liu B."/>
            <person name="Min J."/>
            <person name="Huang Y."/>
            <person name="Wu H."/>
            <person name="Li Z."/>
            <person name="Zhang Y."/>
            <person name="Yin Y."/>
            <person name="Song W."/>
            <person name="Jiang J."/>
            <person name="Jackson S.A."/>
            <person name="Wing R.A."/>
            <person name="Wang J."/>
            <person name="Chen M."/>
        </authorList>
    </citation>
    <scope>NUCLEOTIDE SEQUENCE [LARGE SCALE GENOMIC DNA]</scope>
    <source>
        <strain evidence="2">cv. IRGC 101232</strain>
    </source>
</reference>
<dbReference type="eggNOG" id="KOG4197">
    <property type="taxonomic scope" value="Eukaryota"/>
</dbReference>
<evidence type="ECO:0008006" key="4">
    <source>
        <dbReference type="Google" id="ProtNLM"/>
    </source>
</evidence>
<evidence type="ECO:0000256" key="1">
    <source>
        <dbReference type="SAM" id="MobiDB-lite"/>
    </source>
</evidence>
<evidence type="ECO:0000313" key="2">
    <source>
        <dbReference type="EnsemblPlants" id="OB06G20460.1"/>
    </source>
</evidence>
<dbReference type="GO" id="GO:0003723">
    <property type="term" value="F:RNA binding"/>
    <property type="evidence" value="ECO:0007669"/>
    <property type="project" value="InterPro"/>
</dbReference>
<evidence type="ECO:0000313" key="3">
    <source>
        <dbReference type="Proteomes" id="UP000006038"/>
    </source>
</evidence>
<dbReference type="AlphaFoldDB" id="J3MDF2"/>
<accession>J3MDF2</accession>
<reference evidence="2" key="2">
    <citation type="submission" date="2013-04" db="UniProtKB">
        <authorList>
            <consortium name="EnsemblPlants"/>
        </authorList>
    </citation>
    <scope>IDENTIFICATION</scope>
</reference>
<dbReference type="PANTHER" id="PTHR47926:SF347">
    <property type="entry name" value="PENTATRICOPEPTIDE REPEAT-CONTAINING PROTEIN"/>
    <property type="match status" value="1"/>
</dbReference>
<dbReference type="PANTHER" id="PTHR47926">
    <property type="entry name" value="PENTATRICOPEPTIDE REPEAT-CONTAINING PROTEIN"/>
    <property type="match status" value="1"/>
</dbReference>
<dbReference type="Gene3D" id="1.25.40.10">
    <property type="entry name" value="Tetratricopeptide repeat domain"/>
    <property type="match status" value="1"/>
</dbReference>
<protein>
    <recommendedName>
        <fullName evidence="4">Pentatricopeptide repeat-containing protein</fullName>
    </recommendedName>
</protein>
<dbReference type="STRING" id="4533.J3MDF2"/>
<dbReference type="Proteomes" id="UP000006038">
    <property type="component" value="Chromosome 6"/>
</dbReference>
<dbReference type="GO" id="GO:0009451">
    <property type="term" value="P:RNA modification"/>
    <property type="evidence" value="ECO:0007669"/>
    <property type="project" value="InterPro"/>
</dbReference>
<proteinExistence type="predicted"/>
<sequence>MEAEASFVPYETTMASVLLACARSEVFAGKEAVHGYVVKRGMADNQFVQNTLMDMYACLGKMDVACRIFAMVDLPDISSPAVSSRAMSMTRSSSSARCSRKKKTASPAWRRTPSR</sequence>
<feature type="compositionally biased region" description="Low complexity" evidence="1">
    <location>
        <begin position="84"/>
        <end position="97"/>
    </location>
</feature>
<dbReference type="InterPro" id="IPR011990">
    <property type="entry name" value="TPR-like_helical_dom_sf"/>
</dbReference>
<feature type="region of interest" description="Disordered" evidence="1">
    <location>
        <begin position="84"/>
        <end position="115"/>
    </location>
</feature>
<organism evidence="2">
    <name type="scientific">Oryza brachyantha</name>
    <name type="common">malo sina</name>
    <dbReference type="NCBI Taxonomy" id="4533"/>
    <lineage>
        <taxon>Eukaryota</taxon>
        <taxon>Viridiplantae</taxon>
        <taxon>Streptophyta</taxon>
        <taxon>Embryophyta</taxon>
        <taxon>Tracheophyta</taxon>
        <taxon>Spermatophyta</taxon>
        <taxon>Magnoliopsida</taxon>
        <taxon>Liliopsida</taxon>
        <taxon>Poales</taxon>
        <taxon>Poaceae</taxon>
        <taxon>BOP clade</taxon>
        <taxon>Oryzoideae</taxon>
        <taxon>Oryzeae</taxon>
        <taxon>Oryzinae</taxon>
        <taxon>Oryza</taxon>
    </lineage>
</organism>